<evidence type="ECO:0000313" key="9">
    <source>
        <dbReference type="EMBL" id="MSU90879.1"/>
    </source>
</evidence>
<evidence type="ECO:0000256" key="6">
    <source>
        <dbReference type="PIRSR" id="PIRSR606118-50"/>
    </source>
</evidence>
<dbReference type="Pfam" id="PF00239">
    <property type="entry name" value="Resolvase"/>
    <property type="match status" value="1"/>
</dbReference>
<evidence type="ECO:0000256" key="7">
    <source>
        <dbReference type="PROSITE-ProRule" id="PRU10137"/>
    </source>
</evidence>
<dbReference type="Gene3D" id="3.40.50.1390">
    <property type="entry name" value="Resolvase, N-terminal catalytic domain"/>
    <property type="match status" value="1"/>
</dbReference>
<evidence type="ECO:0000256" key="2">
    <source>
        <dbReference type="ARBA" id="ARBA00022908"/>
    </source>
</evidence>
<dbReference type="InterPro" id="IPR006119">
    <property type="entry name" value="Resolv_N"/>
</dbReference>
<dbReference type="EMBL" id="WIND01000013">
    <property type="protein sequence ID" value="MSU90879.1"/>
    <property type="molecule type" value="Genomic_DNA"/>
</dbReference>
<dbReference type="PROSITE" id="PS00397">
    <property type="entry name" value="RECOMBINASES_1"/>
    <property type="match status" value="1"/>
</dbReference>
<sequence length="296" mass="32754">MALIGYARVSTGEQSLEPQIAELRDAGCTKIHEEFASGGDRSRPVLGRLLNRIQPGDTLVIVRLDRLARSLAHLLTVIEALDARGAHFRSLGDPVDTASPQGRFTLQILGSVAELERALIRERTQAGLRSAAAQGRVGGNPGLRARDPAAIRKNALARDSAFLDGLMAHSEQWLPIVRRHRPQRDWQTVTDMVNAALPRDARDWTPERLKRAVKRFVSEGMLDARVLERAPVKPASDRLMAIVAAIAGTEPRPTLQQIADRLHEMRERTPRGKTRWSPSSVKMLVDRARDHGLLGD</sequence>
<dbReference type="GO" id="GO:0003677">
    <property type="term" value="F:DNA binding"/>
    <property type="evidence" value="ECO:0007669"/>
    <property type="project" value="UniProtKB-KW"/>
</dbReference>
<dbReference type="PANTHER" id="PTHR30461:SF2">
    <property type="entry name" value="SERINE RECOMBINASE PINE-RELATED"/>
    <property type="match status" value="1"/>
</dbReference>
<dbReference type="PROSITE" id="PS00398">
    <property type="entry name" value="RECOMBINASES_2"/>
    <property type="match status" value="1"/>
</dbReference>
<dbReference type="SUPFAM" id="SSF53041">
    <property type="entry name" value="Resolvase-like"/>
    <property type="match status" value="1"/>
</dbReference>
<dbReference type="AlphaFoldDB" id="A0A6L5Z3K4"/>
<feature type="domain" description="Resolvase/invertase-type recombinase catalytic" evidence="8">
    <location>
        <begin position="2"/>
        <end position="135"/>
    </location>
</feature>
<dbReference type="InterPro" id="IPR036162">
    <property type="entry name" value="Resolvase-like_N_sf"/>
</dbReference>
<dbReference type="PROSITE" id="PS51736">
    <property type="entry name" value="RECOMBINASES_3"/>
    <property type="match status" value="1"/>
</dbReference>
<evidence type="ECO:0000256" key="5">
    <source>
        <dbReference type="ARBA" id="ARBA00023172"/>
    </source>
</evidence>
<keyword evidence="10" id="KW-1185">Reference proteome</keyword>
<dbReference type="InterPro" id="IPR050639">
    <property type="entry name" value="SSR_resolvase"/>
</dbReference>
<comment type="caution">
    <text evidence="9">The sequence shown here is derived from an EMBL/GenBank/DDBJ whole genome shotgun (WGS) entry which is preliminary data.</text>
</comment>
<dbReference type="CDD" id="cd03768">
    <property type="entry name" value="SR_ResInv"/>
    <property type="match status" value="1"/>
</dbReference>
<dbReference type="SMART" id="SM00857">
    <property type="entry name" value="Resolvase"/>
    <property type="match status" value="1"/>
</dbReference>
<evidence type="ECO:0000259" key="8">
    <source>
        <dbReference type="PROSITE" id="PS51736"/>
    </source>
</evidence>
<reference evidence="9 10" key="1">
    <citation type="submission" date="2019-10" db="EMBL/GenBank/DDBJ databases">
        <title>Cognatihalovulum marinum gen. nov. sp. nov., a new member of the family Rhodobacteraceae isolated from deep seawater of the Northwest Indian Ocean.</title>
        <authorList>
            <person name="Ruan C."/>
            <person name="Wang J."/>
            <person name="Zheng X."/>
            <person name="Song L."/>
            <person name="Zhu Y."/>
            <person name="Huang Y."/>
            <person name="Lu Z."/>
            <person name="Du W."/>
            <person name="Huang L."/>
            <person name="Dai X."/>
        </authorList>
    </citation>
    <scope>NUCLEOTIDE SEQUENCE [LARGE SCALE GENOMIC DNA]</scope>
    <source>
        <strain evidence="9 10">2CG4</strain>
    </source>
</reference>
<evidence type="ECO:0000256" key="3">
    <source>
        <dbReference type="ARBA" id="ARBA00023100"/>
    </source>
</evidence>
<comment type="similarity">
    <text evidence="1">Belongs to the site-specific recombinase resolvase family.</text>
</comment>
<keyword evidence="4" id="KW-0238">DNA-binding</keyword>
<keyword evidence="5" id="KW-0233">DNA recombination</keyword>
<keyword evidence="3" id="KW-0230">DNA invertase</keyword>
<evidence type="ECO:0000256" key="1">
    <source>
        <dbReference type="ARBA" id="ARBA00009913"/>
    </source>
</evidence>
<evidence type="ECO:0000256" key="4">
    <source>
        <dbReference type="ARBA" id="ARBA00023125"/>
    </source>
</evidence>
<organism evidence="9 10">
    <name type="scientific">Halovulum marinum</name>
    <dbReference type="NCBI Taxonomy" id="2662447"/>
    <lineage>
        <taxon>Bacteria</taxon>
        <taxon>Pseudomonadati</taxon>
        <taxon>Pseudomonadota</taxon>
        <taxon>Alphaproteobacteria</taxon>
        <taxon>Rhodobacterales</taxon>
        <taxon>Paracoccaceae</taxon>
        <taxon>Halovulum</taxon>
    </lineage>
</organism>
<dbReference type="RefSeq" id="WP_154447473.1">
    <property type="nucleotide sequence ID" value="NZ_WIND01000013.1"/>
</dbReference>
<dbReference type="PANTHER" id="PTHR30461">
    <property type="entry name" value="DNA-INVERTASE FROM LAMBDOID PROPHAGE"/>
    <property type="match status" value="1"/>
</dbReference>
<accession>A0A6L5Z3K4</accession>
<name>A0A6L5Z3K4_9RHOB</name>
<dbReference type="GO" id="GO:0000150">
    <property type="term" value="F:DNA strand exchange activity"/>
    <property type="evidence" value="ECO:0007669"/>
    <property type="project" value="UniProtKB-KW"/>
</dbReference>
<feature type="active site" description="O-(5'-phospho-DNA)-serine intermediate" evidence="6 7">
    <location>
        <position position="10"/>
    </location>
</feature>
<dbReference type="FunFam" id="3.40.50.1390:FF:000001">
    <property type="entry name" value="DNA recombinase"/>
    <property type="match status" value="1"/>
</dbReference>
<gene>
    <name evidence="9" type="ORF">GE300_14855</name>
</gene>
<dbReference type="GO" id="GO:0015074">
    <property type="term" value="P:DNA integration"/>
    <property type="evidence" value="ECO:0007669"/>
    <property type="project" value="UniProtKB-KW"/>
</dbReference>
<dbReference type="InterPro" id="IPR006118">
    <property type="entry name" value="Recombinase_CS"/>
</dbReference>
<proteinExistence type="inferred from homology"/>
<protein>
    <submittedName>
        <fullName evidence="9">Recombinase family protein</fullName>
    </submittedName>
</protein>
<evidence type="ECO:0000313" key="10">
    <source>
        <dbReference type="Proteomes" id="UP000474957"/>
    </source>
</evidence>
<dbReference type="Proteomes" id="UP000474957">
    <property type="component" value="Unassembled WGS sequence"/>
</dbReference>
<keyword evidence="2" id="KW-0229">DNA integration</keyword>